<dbReference type="GO" id="GO:0005524">
    <property type="term" value="F:ATP binding"/>
    <property type="evidence" value="ECO:0007669"/>
    <property type="project" value="InterPro"/>
</dbReference>
<keyword evidence="3" id="KW-1185">Reference proteome</keyword>
<dbReference type="RefSeq" id="WP_170147405.1">
    <property type="nucleotide sequence ID" value="NZ_JAHBRY010000001.1"/>
</dbReference>
<accession>A0A2V3TZX3</accession>
<reference evidence="2 3" key="1">
    <citation type="submission" date="2018-05" db="EMBL/GenBank/DDBJ databases">
        <title>Genomic Encyclopedia of Type Strains, Phase IV (KMG-IV): sequencing the most valuable type-strain genomes for metagenomic binning, comparative biology and taxonomic classification.</title>
        <authorList>
            <person name="Goeker M."/>
        </authorList>
    </citation>
    <scope>NUCLEOTIDE SEQUENCE [LARGE SCALE GENOMIC DNA]</scope>
    <source>
        <strain evidence="2 3">DSM 6462</strain>
    </source>
</reference>
<gene>
    <name evidence="2" type="ORF">C7450_11182</name>
</gene>
<evidence type="ECO:0000313" key="2">
    <source>
        <dbReference type="EMBL" id="PXW54551.1"/>
    </source>
</evidence>
<dbReference type="Pfam" id="PF00069">
    <property type="entry name" value="Pkinase"/>
    <property type="match status" value="1"/>
</dbReference>
<feature type="domain" description="Protein kinase" evidence="1">
    <location>
        <begin position="28"/>
        <end position="292"/>
    </location>
</feature>
<dbReference type="AlphaFoldDB" id="A0A2V3TZX3"/>
<comment type="caution">
    <text evidence="2">The sequence shown here is derived from an EMBL/GenBank/DDBJ whole genome shotgun (WGS) entry which is preliminary data.</text>
</comment>
<dbReference type="Proteomes" id="UP000248021">
    <property type="component" value="Unassembled WGS sequence"/>
</dbReference>
<name>A0A2V3TZX3_9HYPH</name>
<dbReference type="SMART" id="SM00220">
    <property type="entry name" value="S_TKc"/>
    <property type="match status" value="1"/>
</dbReference>
<evidence type="ECO:0000259" key="1">
    <source>
        <dbReference type="PROSITE" id="PS50011"/>
    </source>
</evidence>
<dbReference type="Gene3D" id="1.10.510.10">
    <property type="entry name" value="Transferase(Phosphotransferase) domain 1"/>
    <property type="match status" value="1"/>
</dbReference>
<dbReference type="EMBL" id="QJJK01000011">
    <property type="protein sequence ID" value="PXW54551.1"/>
    <property type="molecule type" value="Genomic_DNA"/>
</dbReference>
<dbReference type="PROSITE" id="PS50011">
    <property type="entry name" value="PROTEIN_KINASE_DOM"/>
    <property type="match status" value="1"/>
</dbReference>
<organism evidence="2 3">
    <name type="scientific">Chelatococcus asaccharovorans</name>
    <dbReference type="NCBI Taxonomy" id="28210"/>
    <lineage>
        <taxon>Bacteria</taxon>
        <taxon>Pseudomonadati</taxon>
        <taxon>Pseudomonadota</taxon>
        <taxon>Alphaproteobacteria</taxon>
        <taxon>Hyphomicrobiales</taxon>
        <taxon>Chelatococcaceae</taxon>
        <taxon>Chelatococcus</taxon>
    </lineage>
</organism>
<keyword evidence="2" id="KW-0808">Transferase</keyword>
<evidence type="ECO:0000313" key="3">
    <source>
        <dbReference type="Proteomes" id="UP000248021"/>
    </source>
</evidence>
<sequence length="447" mass="50520">MLRERSEGQFALLRSGQRLTAETSGVDIVVEQHIAGGGQGDVYAVSMGHQRYALKWYRSEFVRQDGRLRERLRRLSRRDPPSPRFLWPIDLVTSADHPNTFGYIMPFRDSRFRDFDGVIIGAVTPSWRVVVTAALETVQEYRALHSGGWCYMDINFGNVALDPSTGEVRICDNDNADVNDAPIDVALGTPQFMAPEIMRGQARPTIATDLWSLSVLLFYALFRCHPLLGAREYACPIMDAAAERRLYGTEPVFIFDPQDASNRPVDGYHREAIFYWPIYPSFMREMFVRAFTSGIADPRHGRVLETEWRTALVRLRDAIALCPYCGTENFFDADADEAGTCWAPACRRPMPRPVCLQVGDDLVVADERVSLYPHHVNPRRRFDFATAVGDCVRHPERPELIGLRNGTPSPLKIKLADGREREVAPNQIVELQRGMQIDFGSAKAEVV</sequence>
<dbReference type="GO" id="GO:0004672">
    <property type="term" value="F:protein kinase activity"/>
    <property type="evidence" value="ECO:0007669"/>
    <property type="project" value="InterPro"/>
</dbReference>
<dbReference type="InterPro" id="IPR011009">
    <property type="entry name" value="Kinase-like_dom_sf"/>
</dbReference>
<proteinExistence type="predicted"/>
<protein>
    <submittedName>
        <fullName evidence="2">Protein kinase-like protein</fullName>
    </submittedName>
</protein>
<keyword evidence="2" id="KW-0418">Kinase</keyword>
<dbReference type="SUPFAM" id="SSF56112">
    <property type="entry name" value="Protein kinase-like (PK-like)"/>
    <property type="match status" value="1"/>
</dbReference>
<dbReference type="InterPro" id="IPR000719">
    <property type="entry name" value="Prot_kinase_dom"/>
</dbReference>